<accession>A0ABQ1UQ76</accession>
<organism evidence="1 2">
    <name type="scientific">Hymenobacter cavernae</name>
    <dbReference type="NCBI Taxonomy" id="2044852"/>
    <lineage>
        <taxon>Bacteria</taxon>
        <taxon>Pseudomonadati</taxon>
        <taxon>Bacteroidota</taxon>
        <taxon>Cytophagia</taxon>
        <taxon>Cytophagales</taxon>
        <taxon>Hymenobacteraceae</taxon>
        <taxon>Hymenobacter</taxon>
    </lineage>
</organism>
<keyword evidence="2" id="KW-1185">Reference proteome</keyword>
<proteinExistence type="predicted"/>
<sequence>MVEREQMMADGFAIACTRRAFQRHCLEWRGYLMREFMRTHLSVAAFDLWEAHGEFNGDLSA</sequence>
<evidence type="ECO:0000313" key="2">
    <source>
        <dbReference type="Proteomes" id="UP000632273"/>
    </source>
</evidence>
<dbReference type="EMBL" id="BMHT01000007">
    <property type="protein sequence ID" value="GGF22771.1"/>
    <property type="molecule type" value="Genomic_DNA"/>
</dbReference>
<comment type="caution">
    <text evidence="1">The sequence shown here is derived from an EMBL/GenBank/DDBJ whole genome shotgun (WGS) entry which is preliminary data.</text>
</comment>
<name>A0ABQ1UQ76_9BACT</name>
<evidence type="ECO:0000313" key="1">
    <source>
        <dbReference type="EMBL" id="GGF22771.1"/>
    </source>
</evidence>
<protein>
    <submittedName>
        <fullName evidence="1">Uncharacterized protein</fullName>
    </submittedName>
</protein>
<reference evidence="2" key="1">
    <citation type="journal article" date="2019" name="Int. J. Syst. Evol. Microbiol.">
        <title>The Global Catalogue of Microorganisms (GCM) 10K type strain sequencing project: providing services to taxonomists for standard genome sequencing and annotation.</title>
        <authorList>
            <consortium name="The Broad Institute Genomics Platform"/>
            <consortium name="The Broad Institute Genome Sequencing Center for Infectious Disease"/>
            <person name="Wu L."/>
            <person name="Ma J."/>
        </authorList>
    </citation>
    <scope>NUCLEOTIDE SEQUENCE [LARGE SCALE GENOMIC DNA]</scope>
    <source>
        <strain evidence="2">CGMCC 1.15197</strain>
    </source>
</reference>
<dbReference type="Proteomes" id="UP000632273">
    <property type="component" value="Unassembled WGS sequence"/>
</dbReference>
<gene>
    <name evidence="1" type="ORF">GCM10011383_38060</name>
</gene>